<evidence type="ECO:0000313" key="1">
    <source>
        <dbReference type="EMBL" id="VEP16605.1"/>
    </source>
</evidence>
<dbReference type="Proteomes" id="UP000320055">
    <property type="component" value="Unassembled WGS sequence"/>
</dbReference>
<sequence>MNNEKISTTFEVAQLVTKMLILYSVYIRLQQITNNYNNNLIQVKNHGDA</sequence>
<name>A0A563VYY0_9CYAN</name>
<accession>A0A563VYY0</accession>
<organism evidence="1 2">
    <name type="scientific">Hyella patelloides LEGE 07179</name>
    <dbReference type="NCBI Taxonomy" id="945734"/>
    <lineage>
        <taxon>Bacteria</taxon>
        <taxon>Bacillati</taxon>
        <taxon>Cyanobacteriota</taxon>
        <taxon>Cyanophyceae</taxon>
        <taxon>Pleurocapsales</taxon>
        <taxon>Hyellaceae</taxon>
        <taxon>Hyella</taxon>
    </lineage>
</organism>
<proteinExistence type="predicted"/>
<keyword evidence="2" id="KW-1185">Reference proteome</keyword>
<reference evidence="1 2" key="1">
    <citation type="submission" date="2019-01" db="EMBL/GenBank/DDBJ databases">
        <authorList>
            <person name="Brito A."/>
        </authorList>
    </citation>
    <scope>NUCLEOTIDE SEQUENCE [LARGE SCALE GENOMIC DNA]</scope>
    <source>
        <strain evidence="1">1</strain>
    </source>
</reference>
<dbReference type="AlphaFoldDB" id="A0A563VYY0"/>
<dbReference type="EMBL" id="CAACVJ010000412">
    <property type="protein sequence ID" value="VEP16605.1"/>
    <property type="molecule type" value="Genomic_DNA"/>
</dbReference>
<protein>
    <submittedName>
        <fullName evidence="1">Uncharacterized protein</fullName>
    </submittedName>
</protein>
<gene>
    <name evidence="1" type="ORF">H1P_470018</name>
</gene>
<evidence type="ECO:0000313" key="2">
    <source>
        <dbReference type="Proteomes" id="UP000320055"/>
    </source>
</evidence>